<sequence length="1022" mass="110857">MGATMASGIFILGPVELRCAGRREPVGTGRESLTLAALAVDAGRPVPLEGLVHRLWGDEPPGRPRTSVHAYVARLRKRLARCGDTAHLVHQAHSYTLDVDPDAVDLHFFSRLTAEARALADEGAAERALGVMDRAAGLWRGEPLAGLPGLWAAVVRRNLAAKRFAADMARLGTELRLGRYAQLLPDLTTLADQHPTDETLAGYLMVAQYGCHRQADALRTYDAVRHRLSAELGTGPGESLARLHRLVLEQVPAGELLAGTAGRGTAPRTLPAQASLVGREQEMARLLAGAQRGARPPDGGTVQIVTGGPGVGKSTLVGAAARRLAPHYPAGQVHVDLRGYSPGLPPLTPEAALTSLLRDFGVPAGNLPADLPGLLGAWRTLLADRAAVIVLDDAADAKQVRPLLPGDSPSAVLVTSRHRLTGLPGARSLDLDDLPMDSAIALFRRIAGEERTRNLPEVRRITEICTRLPLALEIVAGRFVSRPSWTTGHLIGQLDREHRLGEIRNGSMEITATFAMSVNALDRDQRRAFRLLSLHVGGTFGAHAAAALTGRAFDSTERILEELLYAHIIREPEADRYAFHDLLREYAKDLATDEDQIEERDAARARLMGFYVRSCELAASMVYPHRGRLASDRRPECDASPPPWNDADHARRWLHDEYEALIEAERVARSAGDGQTAALLSHALAPFFQEESLFATACTLHEAAAEHWRRTGDRAAEGAALVDLANAQTGAGRYDEAHTSGLRALATARAAHSRQTVAEGLRTLSILAWNRGRHAEAKRWAEETLALRREDGDLWQISRALNNLGIFHLYLGNYEASYRILGEALEGFRETGDAKEMNRALVNLANVHMETGDHASARRILEGRLDYALKRGNDAERAIARVNLADAMTGREEAGERLALYGEGLKTFLRLDDKRNASITLHDIGLVHQQAGRHTEALESHRRSLAISVAIGARLEECRALWGCGVAESRLGDAEAASRDFDKAMAIAESLGSEDDVARVRASLAELRAAREGDTDSLGESA</sequence>
<dbReference type="InterPro" id="IPR019734">
    <property type="entry name" value="TPR_rpt"/>
</dbReference>
<dbReference type="PRINTS" id="PR00364">
    <property type="entry name" value="DISEASERSIST"/>
</dbReference>
<gene>
    <name evidence="8" type="ORF">GCM10023082_43400</name>
</gene>
<protein>
    <submittedName>
        <fullName evidence="8">BTAD domain-containing putative transcriptional regulator</fullName>
    </submittedName>
</protein>
<evidence type="ECO:0000313" key="8">
    <source>
        <dbReference type="EMBL" id="GAA3741799.1"/>
    </source>
</evidence>
<comment type="similarity">
    <text evidence="1">Belongs to the AfsR/DnrI/RedD regulatory family.</text>
</comment>
<dbReference type="InterPro" id="IPR051677">
    <property type="entry name" value="AfsR-DnrI-RedD_regulator"/>
</dbReference>
<evidence type="ECO:0000256" key="1">
    <source>
        <dbReference type="ARBA" id="ARBA00005820"/>
    </source>
</evidence>
<comment type="caution">
    <text evidence="8">The sequence shown here is derived from an EMBL/GenBank/DDBJ whole genome shotgun (WGS) entry which is preliminary data.</text>
</comment>
<keyword evidence="5" id="KW-0804">Transcription</keyword>
<dbReference type="InterPro" id="IPR011990">
    <property type="entry name" value="TPR-like_helical_dom_sf"/>
</dbReference>
<dbReference type="InterPro" id="IPR027417">
    <property type="entry name" value="P-loop_NTPase"/>
</dbReference>
<proteinExistence type="inferred from homology"/>
<dbReference type="InterPro" id="IPR005158">
    <property type="entry name" value="BTAD"/>
</dbReference>
<dbReference type="InterPro" id="IPR041664">
    <property type="entry name" value="AAA_16"/>
</dbReference>
<dbReference type="Pfam" id="PF13424">
    <property type="entry name" value="TPR_12"/>
    <property type="match status" value="2"/>
</dbReference>
<accession>A0ABP7FNA3</accession>
<dbReference type="Proteomes" id="UP001499884">
    <property type="component" value="Unassembled WGS sequence"/>
</dbReference>
<dbReference type="InterPro" id="IPR016032">
    <property type="entry name" value="Sig_transdc_resp-reg_C-effctor"/>
</dbReference>
<dbReference type="PANTHER" id="PTHR35807">
    <property type="entry name" value="TRANSCRIPTIONAL REGULATOR REDD-RELATED"/>
    <property type="match status" value="1"/>
</dbReference>
<dbReference type="Gene3D" id="1.25.40.10">
    <property type="entry name" value="Tetratricopeptide repeat domain"/>
    <property type="match status" value="3"/>
</dbReference>
<dbReference type="SMART" id="SM00028">
    <property type="entry name" value="TPR"/>
    <property type="match status" value="5"/>
</dbReference>
<keyword evidence="3" id="KW-0805">Transcription regulation</keyword>
<dbReference type="Gene3D" id="3.40.50.300">
    <property type="entry name" value="P-loop containing nucleotide triphosphate hydrolases"/>
    <property type="match status" value="1"/>
</dbReference>
<evidence type="ECO:0000256" key="4">
    <source>
        <dbReference type="ARBA" id="ARBA00023125"/>
    </source>
</evidence>
<dbReference type="Pfam" id="PF13374">
    <property type="entry name" value="TPR_10"/>
    <property type="match status" value="1"/>
</dbReference>
<dbReference type="InterPro" id="IPR001867">
    <property type="entry name" value="OmpR/PhoB-type_DNA-bd"/>
</dbReference>
<dbReference type="Gene3D" id="1.10.10.10">
    <property type="entry name" value="Winged helix-like DNA-binding domain superfamily/Winged helix DNA-binding domain"/>
    <property type="match status" value="1"/>
</dbReference>
<keyword evidence="2" id="KW-0902">Two-component regulatory system</keyword>
<dbReference type="Pfam" id="PF03704">
    <property type="entry name" value="BTAD"/>
    <property type="match status" value="1"/>
</dbReference>
<reference evidence="9" key="1">
    <citation type="journal article" date="2019" name="Int. J. Syst. Evol. Microbiol.">
        <title>The Global Catalogue of Microorganisms (GCM) 10K type strain sequencing project: providing services to taxonomists for standard genome sequencing and annotation.</title>
        <authorList>
            <consortium name="The Broad Institute Genomics Platform"/>
            <consortium name="The Broad Institute Genome Sequencing Center for Infectious Disease"/>
            <person name="Wu L."/>
            <person name="Ma J."/>
        </authorList>
    </citation>
    <scope>NUCLEOTIDE SEQUENCE [LARGE SCALE GENOMIC DNA]</scope>
    <source>
        <strain evidence="9">JCM 30846</strain>
    </source>
</reference>
<keyword evidence="4" id="KW-0238">DNA-binding</keyword>
<evidence type="ECO:0000259" key="7">
    <source>
        <dbReference type="SMART" id="SM01043"/>
    </source>
</evidence>
<dbReference type="CDD" id="cd15831">
    <property type="entry name" value="BTAD"/>
    <property type="match status" value="1"/>
</dbReference>
<evidence type="ECO:0000256" key="3">
    <source>
        <dbReference type="ARBA" id="ARBA00023015"/>
    </source>
</evidence>
<dbReference type="InterPro" id="IPR036388">
    <property type="entry name" value="WH-like_DNA-bd_sf"/>
</dbReference>
<feature type="domain" description="OmpR/PhoB-type" evidence="6">
    <location>
        <begin position="23"/>
        <end position="97"/>
    </location>
</feature>
<dbReference type="SMART" id="SM01043">
    <property type="entry name" value="BTAD"/>
    <property type="match status" value="1"/>
</dbReference>
<dbReference type="SUPFAM" id="SSF52540">
    <property type="entry name" value="P-loop containing nucleoside triphosphate hydrolases"/>
    <property type="match status" value="1"/>
</dbReference>
<keyword evidence="9" id="KW-1185">Reference proteome</keyword>
<feature type="domain" description="Bacterial transcriptional activator" evidence="7">
    <location>
        <begin position="104"/>
        <end position="248"/>
    </location>
</feature>
<dbReference type="PANTHER" id="PTHR35807:SF1">
    <property type="entry name" value="TRANSCRIPTIONAL REGULATOR REDD"/>
    <property type="match status" value="1"/>
</dbReference>
<evidence type="ECO:0000313" key="9">
    <source>
        <dbReference type="Proteomes" id="UP001499884"/>
    </source>
</evidence>
<dbReference type="SUPFAM" id="SSF48452">
    <property type="entry name" value="TPR-like"/>
    <property type="match status" value="3"/>
</dbReference>
<dbReference type="Pfam" id="PF00486">
    <property type="entry name" value="Trans_reg_C"/>
    <property type="match status" value="1"/>
</dbReference>
<dbReference type="EMBL" id="BAABEP010000033">
    <property type="protein sequence ID" value="GAA3741799.1"/>
    <property type="molecule type" value="Genomic_DNA"/>
</dbReference>
<dbReference type="SMART" id="SM00862">
    <property type="entry name" value="Trans_reg_C"/>
    <property type="match status" value="1"/>
</dbReference>
<evidence type="ECO:0000256" key="2">
    <source>
        <dbReference type="ARBA" id="ARBA00023012"/>
    </source>
</evidence>
<dbReference type="SUPFAM" id="SSF46894">
    <property type="entry name" value="C-terminal effector domain of the bipartite response regulators"/>
    <property type="match status" value="1"/>
</dbReference>
<evidence type="ECO:0000256" key="5">
    <source>
        <dbReference type="ARBA" id="ARBA00023163"/>
    </source>
</evidence>
<evidence type="ECO:0000259" key="6">
    <source>
        <dbReference type="SMART" id="SM00862"/>
    </source>
</evidence>
<name>A0ABP7FNA3_9ACTN</name>
<dbReference type="Pfam" id="PF13191">
    <property type="entry name" value="AAA_16"/>
    <property type="match status" value="1"/>
</dbReference>
<organism evidence="8 9">
    <name type="scientific">Streptomyces tremellae</name>
    <dbReference type="NCBI Taxonomy" id="1124239"/>
    <lineage>
        <taxon>Bacteria</taxon>
        <taxon>Bacillati</taxon>
        <taxon>Actinomycetota</taxon>
        <taxon>Actinomycetes</taxon>
        <taxon>Kitasatosporales</taxon>
        <taxon>Streptomycetaceae</taxon>
        <taxon>Streptomyces</taxon>
    </lineage>
</organism>